<dbReference type="EMBL" id="JARJLG010000059">
    <property type="protein sequence ID" value="KAJ7757262.1"/>
    <property type="molecule type" value="Genomic_DNA"/>
</dbReference>
<dbReference type="CDD" id="cd02933">
    <property type="entry name" value="OYE_like_FMN"/>
    <property type="match status" value="1"/>
</dbReference>
<dbReference type="AlphaFoldDB" id="A0AAD7J530"/>
<dbReference type="Proteomes" id="UP001215280">
    <property type="component" value="Unassembled WGS sequence"/>
</dbReference>
<dbReference type="InterPro" id="IPR001155">
    <property type="entry name" value="OxRdtase_FMN_N"/>
</dbReference>
<evidence type="ECO:0000313" key="3">
    <source>
        <dbReference type="Proteomes" id="UP001215280"/>
    </source>
</evidence>
<gene>
    <name evidence="2" type="ORF">DFH07DRAFT_742262</name>
</gene>
<evidence type="ECO:0000313" key="2">
    <source>
        <dbReference type="EMBL" id="KAJ7757262.1"/>
    </source>
</evidence>
<sequence length="383" mass="42909">MSNSKLFQPVRLGDILLKHRIVMAPLTRFRADKQHIPLSHVLEYYEQRASVPGTLLITEATFIAPRAGGYDNVPGIWSDEQIRVWKQITDAVHAKGSFIYLQLWALGRAAQPSVLKAEDSSLPYVSASDIPLRERPTTEIRPRPLSIPEIQEYTELYGTAASNAVKKAGFDGVEIHSANGYLLDQFLQDVSNVRSDAYGGSPENRSRFTLEVVDAVVSAIGPKKTGIRISPFNTFQNMLMENPQPTFAYLVSQLVERHPEFAYLHAVEPRMDATVLRPVVPEGWSNNFLRDIWVSTGSERQFISAGGYNRALAVEFADTKNDIIAFGRPFISNPDLPDRLLHDIPLSPYDRKMFYAPGSSDPKGFTDYPFAGEGKFQTVKSRF</sequence>
<name>A0AAD7J530_9AGAR</name>
<dbReference type="PANTHER" id="PTHR22893">
    <property type="entry name" value="NADH OXIDOREDUCTASE-RELATED"/>
    <property type="match status" value="1"/>
</dbReference>
<dbReference type="FunFam" id="3.20.20.70:FF:000138">
    <property type="entry name" value="NADPH dehydrogenase 1"/>
    <property type="match status" value="1"/>
</dbReference>
<dbReference type="PANTHER" id="PTHR22893:SF91">
    <property type="entry name" value="NADPH DEHYDROGENASE 2-RELATED"/>
    <property type="match status" value="1"/>
</dbReference>
<dbReference type="InterPro" id="IPR013785">
    <property type="entry name" value="Aldolase_TIM"/>
</dbReference>
<comment type="caution">
    <text evidence="2">The sequence shown here is derived from an EMBL/GenBank/DDBJ whole genome shotgun (WGS) entry which is preliminary data.</text>
</comment>
<feature type="domain" description="NADH:flavin oxidoreductase/NADH oxidase N-terminal" evidence="1">
    <location>
        <begin position="5"/>
        <end position="345"/>
    </location>
</feature>
<reference evidence="2" key="1">
    <citation type="submission" date="2023-03" db="EMBL/GenBank/DDBJ databases">
        <title>Massive genome expansion in bonnet fungi (Mycena s.s.) driven by repeated elements and novel gene families across ecological guilds.</title>
        <authorList>
            <consortium name="Lawrence Berkeley National Laboratory"/>
            <person name="Harder C.B."/>
            <person name="Miyauchi S."/>
            <person name="Viragh M."/>
            <person name="Kuo A."/>
            <person name="Thoen E."/>
            <person name="Andreopoulos B."/>
            <person name="Lu D."/>
            <person name="Skrede I."/>
            <person name="Drula E."/>
            <person name="Henrissat B."/>
            <person name="Morin E."/>
            <person name="Kohler A."/>
            <person name="Barry K."/>
            <person name="LaButti K."/>
            <person name="Morin E."/>
            <person name="Salamov A."/>
            <person name="Lipzen A."/>
            <person name="Mereny Z."/>
            <person name="Hegedus B."/>
            <person name="Baldrian P."/>
            <person name="Stursova M."/>
            <person name="Weitz H."/>
            <person name="Taylor A."/>
            <person name="Grigoriev I.V."/>
            <person name="Nagy L.G."/>
            <person name="Martin F."/>
            <person name="Kauserud H."/>
        </authorList>
    </citation>
    <scope>NUCLEOTIDE SEQUENCE</scope>
    <source>
        <strain evidence="2">CBHHK188m</strain>
    </source>
</reference>
<proteinExistence type="predicted"/>
<protein>
    <recommendedName>
        <fullName evidence="1">NADH:flavin oxidoreductase/NADH oxidase N-terminal domain-containing protein</fullName>
    </recommendedName>
</protein>
<evidence type="ECO:0000259" key="1">
    <source>
        <dbReference type="Pfam" id="PF00724"/>
    </source>
</evidence>
<dbReference type="Pfam" id="PF00724">
    <property type="entry name" value="Oxidored_FMN"/>
    <property type="match status" value="1"/>
</dbReference>
<accession>A0AAD7J530</accession>
<dbReference type="Gene3D" id="3.20.20.70">
    <property type="entry name" value="Aldolase class I"/>
    <property type="match status" value="1"/>
</dbReference>
<dbReference type="SUPFAM" id="SSF51395">
    <property type="entry name" value="FMN-linked oxidoreductases"/>
    <property type="match status" value="1"/>
</dbReference>
<dbReference type="GO" id="GO:0003959">
    <property type="term" value="F:NADPH dehydrogenase activity"/>
    <property type="evidence" value="ECO:0007669"/>
    <property type="project" value="TreeGrafter"/>
</dbReference>
<dbReference type="GO" id="GO:0010181">
    <property type="term" value="F:FMN binding"/>
    <property type="evidence" value="ECO:0007669"/>
    <property type="project" value="InterPro"/>
</dbReference>
<keyword evidence="3" id="KW-1185">Reference proteome</keyword>
<organism evidence="2 3">
    <name type="scientific">Mycena maculata</name>
    <dbReference type="NCBI Taxonomy" id="230809"/>
    <lineage>
        <taxon>Eukaryota</taxon>
        <taxon>Fungi</taxon>
        <taxon>Dikarya</taxon>
        <taxon>Basidiomycota</taxon>
        <taxon>Agaricomycotina</taxon>
        <taxon>Agaricomycetes</taxon>
        <taxon>Agaricomycetidae</taxon>
        <taxon>Agaricales</taxon>
        <taxon>Marasmiineae</taxon>
        <taxon>Mycenaceae</taxon>
        <taxon>Mycena</taxon>
    </lineage>
</organism>
<dbReference type="InterPro" id="IPR045247">
    <property type="entry name" value="Oye-like"/>
</dbReference>